<feature type="transmembrane region" description="Helical" evidence="6">
    <location>
        <begin position="169"/>
        <end position="189"/>
    </location>
</feature>
<evidence type="ECO:0000313" key="8">
    <source>
        <dbReference type="EMBL" id="KAI1704134.1"/>
    </source>
</evidence>
<evidence type="ECO:0000256" key="6">
    <source>
        <dbReference type="SAM" id="Phobius"/>
    </source>
</evidence>
<protein>
    <submittedName>
        <fullName evidence="8">7 transmembrane receptor (Rhodopsin family) domain-containing protein</fullName>
    </submittedName>
</protein>
<feature type="compositionally biased region" description="Polar residues" evidence="5">
    <location>
        <begin position="524"/>
        <end position="550"/>
    </location>
</feature>
<evidence type="ECO:0000256" key="4">
    <source>
        <dbReference type="ARBA" id="ARBA00023136"/>
    </source>
</evidence>
<reference evidence="8" key="1">
    <citation type="submission" date="2022-01" db="EMBL/GenBank/DDBJ databases">
        <title>Genome Sequence Resource for Two Populations of Ditylenchus destructor, the Migratory Endoparasitic Phytonematode.</title>
        <authorList>
            <person name="Zhang H."/>
            <person name="Lin R."/>
            <person name="Xie B."/>
        </authorList>
    </citation>
    <scope>NUCLEOTIDE SEQUENCE</scope>
    <source>
        <strain evidence="8">BazhouSP</strain>
    </source>
</reference>
<sequence>MTTKVFDNTTEQITPSPLFSFDTFLMAMWANNSLNMTTIAPPVTVVSRNSVAPTPTVEGPYETGDNAFGSHPATLALWATISGLLWWTVLVISAISLPILAHALYVMLHKFHKSNYFHFLTAMIVLDLLMLLSILFNLLSDYAFAALKGSVMCKITAFITNVTSCYSNWLWVMMFAQRFVHIFFPMHRWRGKIEDEGTFFRILDDTPKLILITGIMAAGTQMWAPFLMTEVLILSPQGTVQGCYCGPDSTLVNKNLFKWIAAVESIWTYAMPFIITCLTDLAVLVYFPLDSSKRFTTISTEEVLTKKKSTSGSQHQLIISNPSANSMPHCAKRNSILSSAPSNCALSSAVQSLKIQSEDSIRQTHKRRQRAIRRCLALASFQLLLNLPNYVLQLVDEFSNLRLTSQQFVVFYLYADALFYLLYLSQYPMLAVYIQWLHGNYNSRAKGNSNGYSSTNNSQHNQQHPLPSNHPWLNNHRASHLSSQNHLYSSTTATTKHSTIDGPGNGRDFSCRQNRRTLTPMGRANTTDSSPQKSVSLHNEQYPNDESSNMALLGPRPRLGSAKRHSTGGVLPLEV</sequence>
<feature type="compositionally biased region" description="Low complexity" evidence="5">
    <location>
        <begin position="448"/>
        <end position="458"/>
    </location>
</feature>
<feature type="transmembrane region" description="Helical" evidence="6">
    <location>
        <begin position="266"/>
        <end position="289"/>
    </location>
</feature>
<name>A0AAD4R1X1_9BILA</name>
<feature type="transmembrane region" description="Helical" evidence="6">
    <location>
        <begin position="117"/>
        <end position="139"/>
    </location>
</feature>
<evidence type="ECO:0000256" key="3">
    <source>
        <dbReference type="ARBA" id="ARBA00022989"/>
    </source>
</evidence>
<keyword evidence="9" id="KW-1185">Reference proteome</keyword>
<dbReference type="PANTHER" id="PTHR24224:SF1">
    <property type="entry name" value="G-PROTEIN COUPLED RECEPTORS FAMILY 1 PROFILE DOMAIN-CONTAINING PROTEIN"/>
    <property type="match status" value="1"/>
</dbReference>
<feature type="transmembrane region" description="Helical" evidence="6">
    <location>
        <begin position="371"/>
        <end position="391"/>
    </location>
</feature>
<keyword evidence="8" id="KW-0675">Receptor</keyword>
<keyword evidence="2 6" id="KW-0812">Transmembrane</keyword>
<feature type="transmembrane region" description="Helical" evidence="6">
    <location>
        <begin position="411"/>
        <end position="434"/>
    </location>
</feature>
<evidence type="ECO:0000259" key="7">
    <source>
        <dbReference type="PROSITE" id="PS50262"/>
    </source>
</evidence>
<comment type="caution">
    <text evidence="8">The sequence shown here is derived from an EMBL/GenBank/DDBJ whole genome shotgun (WGS) entry which is preliminary data.</text>
</comment>
<keyword evidence="3 6" id="KW-1133">Transmembrane helix</keyword>
<dbReference type="GO" id="GO:0016020">
    <property type="term" value="C:membrane"/>
    <property type="evidence" value="ECO:0007669"/>
    <property type="project" value="UniProtKB-SubCell"/>
</dbReference>
<dbReference type="AlphaFoldDB" id="A0AAD4R1X1"/>
<feature type="region of interest" description="Disordered" evidence="5">
    <location>
        <begin position="488"/>
        <end position="575"/>
    </location>
</feature>
<feature type="domain" description="G-protein coupled receptors family 1 profile" evidence="7">
    <location>
        <begin position="92"/>
        <end position="423"/>
    </location>
</feature>
<feature type="transmembrane region" description="Helical" evidence="6">
    <location>
        <begin position="84"/>
        <end position="105"/>
    </location>
</feature>
<dbReference type="InterPro" id="IPR017452">
    <property type="entry name" value="GPCR_Rhodpsn_7TM"/>
</dbReference>
<dbReference type="Proteomes" id="UP001201812">
    <property type="component" value="Unassembled WGS sequence"/>
</dbReference>
<dbReference type="SUPFAM" id="SSF81321">
    <property type="entry name" value="Family A G protein-coupled receptor-like"/>
    <property type="match status" value="1"/>
</dbReference>
<evidence type="ECO:0000256" key="1">
    <source>
        <dbReference type="ARBA" id="ARBA00004370"/>
    </source>
</evidence>
<evidence type="ECO:0000256" key="5">
    <source>
        <dbReference type="SAM" id="MobiDB-lite"/>
    </source>
</evidence>
<feature type="compositionally biased region" description="Polar residues" evidence="5">
    <location>
        <begin position="488"/>
        <end position="497"/>
    </location>
</feature>
<comment type="subcellular location">
    <subcellularLocation>
        <location evidence="1">Membrane</location>
    </subcellularLocation>
</comment>
<dbReference type="Gene3D" id="1.20.1070.10">
    <property type="entry name" value="Rhodopsin 7-helix transmembrane proteins"/>
    <property type="match status" value="1"/>
</dbReference>
<dbReference type="PANTHER" id="PTHR24224">
    <property type="entry name" value="CARDIOACCELERATORY PEPTIDE RECEPTOR-RELATED"/>
    <property type="match status" value="1"/>
</dbReference>
<proteinExistence type="predicted"/>
<feature type="region of interest" description="Disordered" evidence="5">
    <location>
        <begin position="448"/>
        <end position="476"/>
    </location>
</feature>
<dbReference type="EMBL" id="JAKKPZ010000072">
    <property type="protein sequence ID" value="KAI1704134.1"/>
    <property type="molecule type" value="Genomic_DNA"/>
</dbReference>
<organism evidence="8 9">
    <name type="scientific">Ditylenchus destructor</name>
    <dbReference type="NCBI Taxonomy" id="166010"/>
    <lineage>
        <taxon>Eukaryota</taxon>
        <taxon>Metazoa</taxon>
        <taxon>Ecdysozoa</taxon>
        <taxon>Nematoda</taxon>
        <taxon>Chromadorea</taxon>
        <taxon>Rhabditida</taxon>
        <taxon>Tylenchina</taxon>
        <taxon>Tylenchomorpha</taxon>
        <taxon>Sphaerularioidea</taxon>
        <taxon>Anguinidae</taxon>
        <taxon>Anguininae</taxon>
        <taxon>Ditylenchus</taxon>
    </lineage>
</organism>
<gene>
    <name evidence="8" type="ORF">DdX_14498</name>
</gene>
<accession>A0AAD4R1X1</accession>
<dbReference type="PROSITE" id="PS50262">
    <property type="entry name" value="G_PROTEIN_RECEP_F1_2"/>
    <property type="match status" value="1"/>
</dbReference>
<dbReference type="InterPro" id="IPR052665">
    <property type="entry name" value="Neuropeptide-GPCR"/>
</dbReference>
<evidence type="ECO:0000256" key="2">
    <source>
        <dbReference type="ARBA" id="ARBA00022692"/>
    </source>
</evidence>
<keyword evidence="4 6" id="KW-0472">Membrane</keyword>
<evidence type="ECO:0000313" key="9">
    <source>
        <dbReference type="Proteomes" id="UP001201812"/>
    </source>
</evidence>